<keyword evidence="1" id="KW-0802">TPR repeat</keyword>
<dbReference type="PROSITE" id="PS50005">
    <property type="entry name" value="TPR"/>
    <property type="match status" value="1"/>
</dbReference>
<gene>
    <name evidence="2" type="ORF">NVS47_04775</name>
</gene>
<organism evidence="2 3">
    <name type="scientific">Dehalobacterium formicoaceticum</name>
    <dbReference type="NCBI Taxonomy" id="51515"/>
    <lineage>
        <taxon>Bacteria</taxon>
        <taxon>Bacillati</taxon>
        <taxon>Bacillota</taxon>
        <taxon>Clostridia</taxon>
        <taxon>Eubacteriales</taxon>
        <taxon>Peptococcaceae</taxon>
        <taxon>Dehalobacterium</taxon>
    </lineage>
</organism>
<dbReference type="Pfam" id="PF13181">
    <property type="entry name" value="TPR_8"/>
    <property type="match status" value="1"/>
</dbReference>
<evidence type="ECO:0000313" key="2">
    <source>
        <dbReference type="EMBL" id="MCR6544836.1"/>
    </source>
</evidence>
<dbReference type="Proteomes" id="UP001524944">
    <property type="component" value="Unassembled WGS sequence"/>
</dbReference>
<keyword evidence="3" id="KW-1185">Reference proteome</keyword>
<dbReference type="RefSeq" id="WP_157677530.1">
    <property type="nucleotide sequence ID" value="NZ_CP022121.1"/>
</dbReference>
<evidence type="ECO:0008006" key="4">
    <source>
        <dbReference type="Google" id="ProtNLM"/>
    </source>
</evidence>
<dbReference type="InterPro" id="IPR011990">
    <property type="entry name" value="TPR-like_helical_dom_sf"/>
</dbReference>
<dbReference type="EMBL" id="JANPWE010000002">
    <property type="protein sequence ID" value="MCR6544836.1"/>
    <property type="molecule type" value="Genomic_DNA"/>
</dbReference>
<evidence type="ECO:0000313" key="3">
    <source>
        <dbReference type="Proteomes" id="UP001524944"/>
    </source>
</evidence>
<evidence type="ECO:0000256" key="1">
    <source>
        <dbReference type="PROSITE-ProRule" id="PRU00339"/>
    </source>
</evidence>
<dbReference type="SUPFAM" id="SSF48452">
    <property type="entry name" value="TPR-like"/>
    <property type="match status" value="1"/>
</dbReference>
<name>A0ABT1Y1U5_9FIRM</name>
<feature type="repeat" description="TPR" evidence="1">
    <location>
        <begin position="198"/>
        <end position="231"/>
    </location>
</feature>
<reference evidence="2 3" key="1">
    <citation type="submission" date="2022-08" db="EMBL/GenBank/DDBJ databases">
        <title>Proteogenomics of the novel Dehalobacterium formicoaceticum strain EZ94 highlights a key role of methyltransferases during anaerobic dichloromethane degradation.</title>
        <authorList>
            <person name="Wasmund K."/>
        </authorList>
    </citation>
    <scope>NUCLEOTIDE SEQUENCE [LARGE SCALE GENOMIC DNA]</scope>
    <source>
        <strain evidence="2 3">EZ94</strain>
    </source>
</reference>
<comment type="caution">
    <text evidence="2">The sequence shown here is derived from an EMBL/GenBank/DDBJ whole genome shotgun (WGS) entry which is preliminary data.</text>
</comment>
<dbReference type="InterPro" id="IPR019734">
    <property type="entry name" value="TPR_rpt"/>
</dbReference>
<proteinExistence type="predicted"/>
<sequence>MEQKEQNVKLFITDELELFLDAESMMNDDVENLCKLFGIERKNRDGMKILLESPGFNDIQDAEIWVRDQPFWKPKVRFANMPTLFGDAFRKIKVKELREIRDSLLNDEDAVGGLQYAKTIITDHRDKADAQDYYTCGCCCAFFDDDLAAQNCFAEALRLKPDFYECMIDQGMNFLKLGRESEAFKLLKQAFQHLDPTGPVWFQVGRYHLEKGNLAKGISAYRQAVALQPELGDEEIILAKEDGPIKISHIIAQNASIGELSQEEVLS</sequence>
<protein>
    <recommendedName>
        <fullName evidence="4">Tetratricopeptide repeat protein</fullName>
    </recommendedName>
</protein>
<accession>A0ABT1Y1U5</accession>
<dbReference type="SMART" id="SM00028">
    <property type="entry name" value="TPR"/>
    <property type="match status" value="2"/>
</dbReference>
<dbReference type="Gene3D" id="1.25.40.10">
    <property type="entry name" value="Tetratricopeptide repeat domain"/>
    <property type="match status" value="1"/>
</dbReference>